<organism evidence="2 3">
    <name type="scientific">Candidatus Thiomargarita nelsonii</name>
    <dbReference type="NCBI Taxonomy" id="1003181"/>
    <lineage>
        <taxon>Bacteria</taxon>
        <taxon>Pseudomonadati</taxon>
        <taxon>Pseudomonadota</taxon>
        <taxon>Gammaproteobacteria</taxon>
        <taxon>Thiotrichales</taxon>
        <taxon>Thiotrichaceae</taxon>
        <taxon>Thiomargarita</taxon>
    </lineage>
</organism>
<feature type="transmembrane region" description="Helical" evidence="1">
    <location>
        <begin position="46"/>
        <end position="69"/>
    </location>
</feature>
<name>A0A176S702_9GAMM</name>
<gene>
    <name evidence="2" type="ORF">THIOM_000532</name>
</gene>
<sequence>MFRIILRIKSHSRCGCTKIDSHNTGIILTTAYLQLGRQLQLRTIQILLYQHLLYITLITFCSNRLLLFIH</sequence>
<comment type="caution">
    <text evidence="2">The sequence shown here is derived from an EMBL/GenBank/DDBJ whole genome shotgun (WGS) entry which is preliminary data.</text>
</comment>
<keyword evidence="1" id="KW-0812">Transmembrane</keyword>
<evidence type="ECO:0000313" key="3">
    <source>
        <dbReference type="Proteomes" id="UP000076962"/>
    </source>
</evidence>
<dbReference type="EMBL" id="LUTY01000250">
    <property type="protein sequence ID" value="OAD23629.1"/>
    <property type="molecule type" value="Genomic_DNA"/>
</dbReference>
<keyword evidence="1" id="KW-0472">Membrane</keyword>
<dbReference type="AlphaFoldDB" id="A0A176S702"/>
<reference evidence="2 3" key="1">
    <citation type="submission" date="2016-05" db="EMBL/GenBank/DDBJ databases">
        <title>Single-cell genome of chain-forming Candidatus Thiomargarita nelsonii and comparison to other large sulfur-oxidizing bacteria.</title>
        <authorList>
            <person name="Winkel M."/>
            <person name="Salman V."/>
            <person name="Woyke T."/>
            <person name="Schulz-Vogt H."/>
            <person name="Richter M."/>
            <person name="Flood B."/>
            <person name="Bailey J."/>
            <person name="Amann R."/>
            <person name="Mussmann M."/>
        </authorList>
    </citation>
    <scope>NUCLEOTIDE SEQUENCE [LARGE SCALE GENOMIC DNA]</scope>
    <source>
        <strain evidence="2 3">THI036</strain>
    </source>
</reference>
<evidence type="ECO:0000256" key="1">
    <source>
        <dbReference type="SAM" id="Phobius"/>
    </source>
</evidence>
<dbReference type="Proteomes" id="UP000076962">
    <property type="component" value="Unassembled WGS sequence"/>
</dbReference>
<accession>A0A176S702</accession>
<keyword evidence="3" id="KW-1185">Reference proteome</keyword>
<keyword evidence="1" id="KW-1133">Transmembrane helix</keyword>
<protein>
    <submittedName>
        <fullName evidence="2">Uncharacterized protein</fullName>
    </submittedName>
</protein>
<proteinExistence type="predicted"/>
<evidence type="ECO:0000313" key="2">
    <source>
        <dbReference type="EMBL" id="OAD23629.1"/>
    </source>
</evidence>